<dbReference type="RefSeq" id="WP_111434899.1">
    <property type="nucleotide sequence ID" value="NZ_JACIGG010000004.1"/>
</dbReference>
<dbReference type="Pfam" id="PF10123">
    <property type="entry name" value="Mu-like_Pro"/>
    <property type="match status" value="1"/>
</dbReference>
<protein>
    <submittedName>
        <fullName evidence="1">Uncharacterized protein</fullName>
    </submittedName>
</protein>
<reference evidence="1 2" key="1">
    <citation type="submission" date="2017-07" db="EMBL/GenBank/DDBJ databases">
        <title>Draft Genome Sequences of Select Purple Nonsulfur Bacteria.</title>
        <authorList>
            <person name="Lasarre B."/>
            <person name="Mckinlay J.B."/>
        </authorList>
    </citation>
    <scope>NUCLEOTIDE SEQUENCE [LARGE SCALE GENOMIC DNA]</scope>
    <source>
        <strain evidence="1 2">DSM 11290</strain>
    </source>
</reference>
<accession>A0A327JMM6</accession>
<dbReference type="InterPro" id="IPR012106">
    <property type="entry name" value="Phage_Mu_Gp1"/>
</dbReference>
<dbReference type="Proteomes" id="UP000249299">
    <property type="component" value="Unassembled WGS sequence"/>
</dbReference>
<name>A0A327JMM6_9HYPH</name>
<keyword evidence="2" id="KW-1185">Reference proteome</keyword>
<proteinExistence type="predicted"/>
<comment type="caution">
    <text evidence="1">The sequence shown here is derived from an EMBL/GenBank/DDBJ whole genome shotgun (WGS) entry which is preliminary data.</text>
</comment>
<dbReference type="EMBL" id="NPEV01000028">
    <property type="protein sequence ID" value="RAI26623.1"/>
    <property type="molecule type" value="Genomic_DNA"/>
</dbReference>
<dbReference type="OrthoDB" id="7306769at2"/>
<evidence type="ECO:0000313" key="1">
    <source>
        <dbReference type="EMBL" id="RAI26623.1"/>
    </source>
</evidence>
<organism evidence="1 2">
    <name type="scientific">Rhodobium orientis</name>
    <dbReference type="NCBI Taxonomy" id="34017"/>
    <lineage>
        <taxon>Bacteria</taxon>
        <taxon>Pseudomonadati</taxon>
        <taxon>Pseudomonadota</taxon>
        <taxon>Alphaproteobacteria</taxon>
        <taxon>Hyphomicrobiales</taxon>
        <taxon>Rhodobiaceae</taxon>
        <taxon>Rhodobium</taxon>
    </lineage>
</organism>
<dbReference type="PIRSF" id="PIRSF016624">
    <property type="entry name" value="Mu_prophg_I"/>
    <property type="match status" value="1"/>
</dbReference>
<dbReference type="AlphaFoldDB" id="A0A327JMM6"/>
<evidence type="ECO:0000313" key="2">
    <source>
        <dbReference type="Proteomes" id="UP000249299"/>
    </source>
</evidence>
<sequence>MTLETARAAFATAFEAASAPSEAQLFPAGPAIEGRDGRSWRLSDPAAVVAAFKANKAPLVIDYEHASFLKADSGEEAPAAGWITDVFVKPDNSIWGSVEWTERASGMIARREYRFLSPEFVFDRDTREISRLRAAGLVNRPALELAALAKEKEDPAMNLTAICSALGLVAAASPEQVLEAIEKLKGERDTARSEAETAIAAAKTPPIDKFVPRADYDKVKEDLATARAETEATRKAEHDKKVAAAIDAAVKAGKIAPASKDHYVALCKTDDGFKSFEQLVATMPVIGDGSGLDGQDPQKPAGALTGEEKAICAQLGISEADYAKDKAAVAA</sequence>
<gene>
    <name evidence="1" type="ORF">CH339_13565</name>
</gene>